<dbReference type="Pfam" id="PF00440">
    <property type="entry name" value="TetR_N"/>
    <property type="match status" value="1"/>
</dbReference>
<protein>
    <submittedName>
        <fullName evidence="6">Helix-turn-helix domain containing protein</fullName>
    </submittedName>
</protein>
<organism evidence="6 7">
    <name type="scientific">Streptomyces poriferorum</name>
    <dbReference type="NCBI Taxonomy" id="2798799"/>
    <lineage>
        <taxon>Bacteria</taxon>
        <taxon>Bacillati</taxon>
        <taxon>Actinomycetota</taxon>
        <taxon>Actinomycetes</taxon>
        <taxon>Kitasatosporales</taxon>
        <taxon>Streptomycetaceae</taxon>
        <taxon>Streptomyces</taxon>
    </lineage>
</organism>
<keyword evidence="1" id="KW-0805">Transcription regulation</keyword>
<dbReference type="EMBL" id="CP120988">
    <property type="protein sequence ID" value="WLQ54013.1"/>
    <property type="molecule type" value="Genomic_DNA"/>
</dbReference>
<gene>
    <name evidence="6" type="ORF">P8A19_00420</name>
</gene>
<keyword evidence="3" id="KW-0804">Transcription</keyword>
<reference evidence="6 7" key="1">
    <citation type="submission" date="2023-03" db="EMBL/GenBank/DDBJ databases">
        <title>Isolation and description of six Streptomyces strains from soil environments, able to metabolize different microbial glucans.</title>
        <authorList>
            <person name="Widen T."/>
            <person name="Larsbrink J."/>
        </authorList>
    </citation>
    <scope>NUCLEOTIDE SEQUENCE [LARGE SCALE GENOMIC DNA]</scope>
    <source>
        <strain evidence="6 7">Alt2</strain>
    </source>
</reference>
<dbReference type="PRINTS" id="PR00455">
    <property type="entry name" value="HTHTETR"/>
</dbReference>
<evidence type="ECO:0000313" key="7">
    <source>
        <dbReference type="Proteomes" id="UP001235744"/>
    </source>
</evidence>
<dbReference type="Proteomes" id="UP001235744">
    <property type="component" value="Chromosome"/>
</dbReference>
<dbReference type="SUPFAM" id="SSF46689">
    <property type="entry name" value="Homeodomain-like"/>
    <property type="match status" value="1"/>
</dbReference>
<evidence type="ECO:0000256" key="3">
    <source>
        <dbReference type="ARBA" id="ARBA00023163"/>
    </source>
</evidence>
<evidence type="ECO:0000256" key="4">
    <source>
        <dbReference type="PROSITE-ProRule" id="PRU00335"/>
    </source>
</evidence>
<keyword evidence="2 4" id="KW-0238">DNA-binding</keyword>
<dbReference type="InterPro" id="IPR009057">
    <property type="entry name" value="Homeodomain-like_sf"/>
</dbReference>
<dbReference type="PANTHER" id="PTHR30055:SF234">
    <property type="entry name" value="HTH-TYPE TRANSCRIPTIONAL REGULATOR BETI"/>
    <property type="match status" value="1"/>
</dbReference>
<dbReference type="PROSITE" id="PS50977">
    <property type="entry name" value="HTH_TETR_2"/>
    <property type="match status" value="1"/>
</dbReference>
<dbReference type="InterPro" id="IPR050109">
    <property type="entry name" value="HTH-type_TetR-like_transc_reg"/>
</dbReference>
<dbReference type="PANTHER" id="PTHR30055">
    <property type="entry name" value="HTH-TYPE TRANSCRIPTIONAL REGULATOR RUTR"/>
    <property type="match status" value="1"/>
</dbReference>
<feature type="domain" description="HTH tetR-type" evidence="5">
    <location>
        <begin position="8"/>
        <end position="68"/>
    </location>
</feature>
<evidence type="ECO:0000256" key="1">
    <source>
        <dbReference type="ARBA" id="ARBA00023015"/>
    </source>
</evidence>
<dbReference type="Gene3D" id="1.10.357.10">
    <property type="entry name" value="Tetracycline Repressor, domain 2"/>
    <property type="match status" value="1"/>
</dbReference>
<dbReference type="InterPro" id="IPR001647">
    <property type="entry name" value="HTH_TetR"/>
</dbReference>
<feature type="DNA-binding region" description="H-T-H motif" evidence="4">
    <location>
        <begin position="31"/>
        <end position="50"/>
    </location>
</feature>
<evidence type="ECO:0000256" key="2">
    <source>
        <dbReference type="ARBA" id="ARBA00023125"/>
    </source>
</evidence>
<name>A0ABY9IIE3_9ACTN</name>
<evidence type="ECO:0000259" key="5">
    <source>
        <dbReference type="PROSITE" id="PS50977"/>
    </source>
</evidence>
<proteinExistence type="predicted"/>
<keyword evidence="7" id="KW-1185">Reference proteome</keyword>
<sequence>MIKQARAIRTRDQILNAAAEEFALHGYAATNLAIVATHTGMSKGALYGHFASKRALADALVSESARTWATLHRSESADELPLKDLVLAVGRQMQIDTRFRATVRLAADCSRTTGGAPELLAHIRGTITAAADRAHREAPRTSPLSAQSPQIVAHLLLTVAYGLAFAPQRQDAQERTLDAGEQVWQLVMESLGLNENA</sequence>
<evidence type="ECO:0000313" key="6">
    <source>
        <dbReference type="EMBL" id="WLQ54013.1"/>
    </source>
</evidence>
<accession>A0ABY9IIE3</accession>
<dbReference type="RefSeq" id="WP_306072547.1">
    <property type="nucleotide sequence ID" value="NZ_CP120988.1"/>
</dbReference>